<accession>A0ACA9QZC9</accession>
<protein>
    <submittedName>
        <fullName evidence="1">5915_t:CDS:1</fullName>
    </submittedName>
</protein>
<dbReference type="Proteomes" id="UP000789702">
    <property type="component" value="Unassembled WGS sequence"/>
</dbReference>
<evidence type="ECO:0000313" key="2">
    <source>
        <dbReference type="Proteomes" id="UP000789702"/>
    </source>
</evidence>
<name>A0ACA9QZC9_9GLOM</name>
<comment type="caution">
    <text evidence="1">The sequence shown here is derived from an EMBL/GenBank/DDBJ whole genome shotgun (WGS) entry which is preliminary data.</text>
</comment>
<reference evidence="1" key="1">
    <citation type="submission" date="2021-06" db="EMBL/GenBank/DDBJ databases">
        <authorList>
            <person name="Kallberg Y."/>
            <person name="Tangrot J."/>
            <person name="Rosling A."/>
        </authorList>
    </citation>
    <scope>NUCLEOTIDE SEQUENCE</scope>
    <source>
        <strain evidence="1">IL203A</strain>
    </source>
</reference>
<gene>
    <name evidence="1" type="ORF">DHETER_LOCUS15797</name>
</gene>
<sequence length="103" mass="11120">MPYTWMAIKDKAPQTLMDHSATICGIYMIVAFGAVVSSQPQAVSSPLTLNNNLYIFNTQNYTWVNTFDASNIYGNSTKLNDSISSGKRVGVGITVLAIVVGIV</sequence>
<proteinExistence type="predicted"/>
<feature type="non-terminal residue" evidence="1">
    <location>
        <position position="103"/>
    </location>
</feature>
<keyword evidence="2" id="KW-1185">Reference proteome</keyword>
<organism evidence="1 2">
    <name type="scientific">Dentiscutata heterogama</name>
    <dbReference type="NCBI Taxonomy" id="1316150"/>
    <lineage>
        <taxon>Eukaryota</taxon>
        <taxon>Fungi</taxon>
        <taxon>Fungi incertae sedis</taxon>
        <taxon>Mucoromycota</taxon>
        <taxon>Glomeromycotina</taxon>
        <taxon>Glomeromycetes</taxon>
        <taxon>Diversisporales</taxon>
        <taxon>Gigasporaceae</taxon>
        <taxon>Dentiscutata</taxon>
    </lineage>
</organism>
<dbReference type="EMBL" id="CAJVPU010056505">
    <property type="protein sequence ID" value="CAG8770486.1"/>
    <property type="molecule type" value="Genomic_DNA"/>
</dbReference>
<evidence type="ECO:0000313" key="1">
    <source>
        <dbReference type="EMBL" id="CAG8770486.1"/>
    </source>
</evidence>